<dbReference type="EMBL" id="JACNFK010000025">
    <property type="protein sequence ID" value="MBC8519634.1"/>
    <property type="molecule type" value="Genomic_DNA"/>
</dbReference>
<dbReference type="NCBIfam" id="TIGR00668">
    <property type="entry name" value="apaH"/>
    <property type="match status" value="1"/>
</dbReference>
<feature type="domain" description="Calcineurin-like phosphoesterase" evidence="6">
    <location>
        <begin position="1"/>
        <end position="158"/>
    </location>
</feature>
<dbReference type="SUPFAM" id="SSF56300">
    <property type="entry name" value="Metallo-dependent phosphatases"/>
    <property type="match status" value="1"/>
</dbReference>
<evidence type="ECO:0000313" key="8">
    <source>
        <dbReference type="Proteomes" id="UP000654401"/>
    </source>
</evidence>
<dbReference type="NCBIfam" id="NF001204">
    <property type="entry name" value="PRK00166.1"/>
    <property type="match status" value="1"/>
</dbReference>
<organism evidence="7 8">
    <name type="scientific">Candidatus Thiopontia autotrophica</name>
    <dbReference type="NCBI Taxonomy" id="2841688"/>
    <lineage>
        <taxon>Bacteria</taxon>
        <taxon>Pseudomonadati</taxon>
        <taxon>Pseudomonadota</taxon>
        <taxon>Gammaproteobacteria</taxon>
        <taxon>Candidatus Thiopontia</taxon>
    </lineage>
</organism>
<evidence type="ECO:0000256" key="2">
    <source>
        <dbReference type="ARBA" id="ARBA00005419"/>
    </source>
</evidence>
<evidence type="ECO:0000259" key="6">
    <source>
        <dbReference type="Pfam" id="PF00149"/>
    </source>
</evidence>
<proteinExistence type="inferred from homology"/>
<comment type="similarity">
    <text evidence="2 5">Belongs to the Ap4A hydrolase family.</text>
</comment>
<dbReference type="Gene3D" id="3.60.21.10">
    <property type="match status" value="1"/>
</dbReference>
<dbReference type="HAMAP" id="MF_00199">
    <property type="entry name" value="ApaH"/>
    <property type="match status" value="1"/>
</dbReference>
<evidence type="ECO:0000256" key="4">
    <source>
        <dbReference type="ARBA" id="ARBA00049417"/>
    </source>
</evidence>
<dbReference type="EC" id="3.6.1.41" evidence="5"/>
<dbReference type="CDD" id="cd07422">
    <property type="entry name" value="MPP_ApaH"/>
    <property type="match status" value="1"/>
</dbReference>
<reference evidence="7 8" key="1">
    <citation type="submission" date="2020-08" db="EMBL/GenBank/DDBJ databases">
        <title>Bridging the membrane lipid divide: bacteria of the FCB group superphylum have the potential to synthesize archaeal ether lipids.</title>
        <authorList>
            <person name="Villanueva L."/>
            <person name="Von Meijenfeldt F.A.B."/>
            <person name="Westbye A.B."/>
            <person name="Yadav S."/>
            <person name="Hopmans E.C."/>
            <person name="Dutilh B.E."/>
            <person name="Sinninghe Damste J.S."/>
        </authorList>
    </citation>
    <scope>NUCLEOTIDE SEQUENCE [LARGE SCALE GENOMIC DNA]</scope>
    <source>
        <strain evidence="7">NIOZ-UU100</strain>
    </source>
</reference>
<comment type="caution">
    <text evidence="7">The sequence shown here is derived from an EMBL/GenBank/DDBJ whole genome shotgun (WGS) entry which is preliminary data.</text>
</comment>
<evidence type="ECO:0000256" key="5">
    <source>
        <dbReference type="HAMAP-Rule" id="MF_00199"/>
    </source>
</evidence>
<dbReference type="GO" id="GO:0008803">
    <property type="term" value="F:bis(5'-nucleosyl)-tetraphosphatase (symmetrical) activity"/>
    <property type="evidence" value="ECO:0007669"/>
    <property type="project" value="UniProtKB-UniRule"/>
</dbReference>
<evidence type="ECO:0000313" key="7">
    <source>
        <dbReference type="EMBL" id="MBC8519634.1"/>
    </source>
</evidence>
<comment type="catalytic activity">
    <reaction evidence="4 5">
        <text>P(1),P(4)-bis(5'-adenosyl) tetraphosphate + H2O = 2 ADP + 2 H(+)</text>
        <dbReference type="Rhea" id="RHEA:24252"/>
        <dbReference type="ChEBI" id="CHEBI:15377"/>
        <dbReference type="ChEBI" id="CHEBI:15378"/>
        <dbReference type="ChEBI" id="CHEBI:58141"/>
        <dbReference type="ChEBI" id="CHEBI:456216"/>
        <dbReference type="EC" id="3.6.1.41"/>
    </reaction>
</comment>
<dbReference type="PIRSF" id="PIRSF000903">
    <property type="entry name" value="B5n-ttraPtase_sm"/>
    <property type="match status" value="1"/>
</dbReference>
<dbReference type="Pfam" id="PF00149">
    <property type="entry name" value="Metallophos"/>
    <property type="match status" value="1"/>
</dbReference>
<evidence type="ECO:0000256" key="1">
    <source>
        <dbReference type="ARBA" id="ARBA00003413"/>
    </source>
</evidence>
<dbReference type="PANTHER" id="PTHR40942:SF4">
    <property type="entry name" value="CYTOCHROME C5"/>
    <property type="match status" value="1"/>
</dbReference>
<dbReference type="PANTHER" id="PTHR40942">
    <property type="match status" value="1"/>
</dbReference>
<sequence length="277" mass="31669">MSVYAIGDIQGCLDELLQLLEKIEFDPEVDQLWFTGDLVNRGPKSLETLQFVRSLGDSAVTVLGNHDLHLMALAEGDKRYTNRFDTLLPILESAERAELLHWLRHRPMLHHDEELGYTLIHAGLPPQWSLKEAQQHAHELESMLQSSDYQTFLSQMYGNEPAKWDDNLEGIERLRFITNCFSRLRFCSDDGVLNLKSKGKPGSQPEGFIPWFRVAERASRSECILFGHWSTLDIRSEESVYALDTGCLWGGKMSALQIDCNPPRWHQINCGESLAPW</sequence>
<name>A0A8J6P3R3_9GAMM</name>
<dbReference type="Proteomes" id="UP000654401">
    <property type="component" value="Unassembled WGS sequence"/>
</dbReference>
<dbReference type="AlphaFoldDB" id="A0A8J6P3R3"/>
<dbReference type="InterPro" id="IPR004617">
    <property type="entry name" value="ApaH"/>
</dbReference>
<comment type="function">
    <text evidence="1 5">Hydrolyzes diadenosine 5',5'''-P1,P4-tetraphosphate to yield ADP.</text>
</comment>
<gene>
    <name evidence="5" type="primary">apaH</name>
    <name evidence="7" type="ORF">H8D24_04405</name>
</gene>
<evidence type="ECO:0000256" key="3">
    <source>
        <dbReference type="ARBA" id="ARBA00022801"/>
    </source>
</evidence>
<dbReference type="InterPro" id="IPR029052">
    <property type="entry name" value="Metallo-depent_PP-like"/>
</dbReference>
<accession>A0A8J6P3R3</accession>
<protein>
    <recommendedName>
        <fullName evidence="5">Bis(5'-nucleosyl)-tetraphosphatase, symmetrical</fullName>
        <ecNumber evidence="5">3.6.1.41</ecNumber>
    </recommendedName>
    <alternativeName>
        <fullName evidence="5">Ap4A hydrolase</fullName>
    </alternativeName>
    <alternativeName>
        <fullName evidence="5">Diadenosine 5',5'''-P1,P4-tetraphosphate pyrophosphohydrolase</fullName>
    </alternativeName>
    <alternativeName>
        <fullName evidence="5">Diadenosine tetraphosphatase</fullName>
    </alternativeName>
</protein>
<keyword evidence="3 5" id="KW-0378">Hydrolase</keyword>
<dbReference type="InterPro" id="IPR004843">
    <property type="entry name" value="Calcineurin-like_PHP"/>
</dbReference>